<organism evidence="1">
    <name type="scientific">Sinorhizobium medicae</name>
    <dbReference type="NCBI Taxonomy" id="110321"/>
    <lineage>
        <taxon>Bacteria</taxon>
        <taxon>Pseudomonadati</taxon>
        <taxon>Pseudomonadota</taxon>
        <taxon>Alphaproteobacteria</taxon>
        <taxon>Hyphomicrobiales</taxon>
        <taxon>Rhizobiaceae</taxon>
        <taxon>Sinorhizobium/Ensifer group</taxon>
        <taxon>Sinorhizobium</taxon>
    </lineage>
</organism>
<accession>A0A6G1WQK3</accession>
<name>A0A6G1WQK3_9HYPH</name>
<dbReference type="InterPro" id="IPR010982">
    <property type="entry name" value="Lambda_DNA-bd_dom_sf"/>
</dbReference>
<dbReference type="EMBL" id="WISB01000124">
    <property type="protein sequence ID" value="MQW71895.1"/>
    <property type="molecule type" value="Genomic_DNA"/>
</dbReference>
<proteinExistence type="predicted"/>
<comment type="caution">
    <text evidence="1">The sequence shown here is derived from an EMBL/GenBank/DDBJ whole genome shotgun (WGS) entry which is preliminary data.</text>
</comment>
<dbReference type="GO" id="GO:0003677">
    <property type="term" value="F:DNA binding"/>
    <property type="evidence" value="ECO:0007669"/>
    <property type="project" value="InterPro"/>
</dbReference>
<dbReference type="Gene3D" id="1.10.260.40">
    <property type="entry name" value="lambda repressor-like DNA-binding domains"/>
    <property type="match status" value="1"/>
</dbReference>
<dbReference type="AlphaFoldDB" id="A0A6G1WQK3"/>
<dbReference type="RefSeq" id="WP_127617925.1">
    <property type="nucleotide sequence ID" value="NZ_RPJH01000076.1"/>
</dbReference>
<sequence>MTTIDPSLALAIDRVGSASELARKLGITPAAVLQWQRVPVSRVLSVERISGISRHVLRPDFYPPSEAAE</sequence>
<dbReference type="InterPro" id="IPR031856">
    <property type="entry name" value="YdaS_toxin-like"/>
</dbReference>
<dbReference type="SUPFAM" id="SSF47413">
    <property type="entry name" value="lambda repressor-like DNA-binding domains"/>
    <property type="match status" value="1"/>
</dbReference>
<evidence type="ECO:0000313" key="1">
    <source>
        <dbReference type="EMBL" id="MQW71895.1"/>
    </source>
</evidence>
<reference evidence="1" key="1">
    <citation type="journal article" date="2013" name="Genome Biol.">
        <title>Comparative genomics of the core and accessory genomes of 48 Sinorhizobium strains comprising five genospecies.</title>
        <authorList>
            <person name="Sugawara M."/>
            <person name="Epstein B."/>
            <person name="Badgley B.D."/>
            <person name="Unno T."/>
            <person name="Xu L."/>
            <person name="Reese J."/>
            <person name="Gyaneshwar P."/>
            <person name="Denny R."/>
            <person name="Mudge J."/>
            <person name="Bharti A.K."/>
            <person name="Farmer A.D."/>
            <person name="May G.D."/>
            <person name="Woodward J.E."/>
            <person name="Medigue C."/>
            <person name="Vallenet D."/>
            <person name="Lajus A."/>
            <person name="Rouy Z."/>
            <person name="Martinez-Vaz B."/>
            <person name="Tiffin P."/>
            <person name="Young N.D."/>
            <person name="Sadowsky M.J."/>
        </authorList>
    </citation>
    <scope>NUCLEOTIDE SEQUENCE</scope>
    <source>
        <strain evidence="1">M1</strain>
    </source>
</reference>
<protein>
    <submittedName>
        <fullName evidence="1">CI repressor</fullName>
    </submittedName>
</protein>
<gene>
    <name evidence="1" type="ORF">GHJ91_22765</name>
</gene>
<dbReference type="Pfam" id="PF15943">
    <property type="entry name" value="YdaS_toxin"/>
    <property type="match status" value="1"/>
</dbReference>